<sequence>MAAVSFETTKAHAALSWATIVKRGDSDASAEETAGSAAPGKTALSPGPRGSRTCECRGQVIMMLAYYGWIAPLQDIDHPDAGKHEGHIYVRATDVAPGASLAPGQAVSFYLYADDQGLGAEDCRPDGADGADEFCFRAAAQEFVPSAGFCAAAPEFVPSAGFRAAAPEFVPVTSSHAGWALGDVPTGVQWAHDAADSDTDTDLSSDAGGAVAFSFRAAAPEFLPPAGCCAAAPELVAASGLVGVLPPGAQKSPGAADADTDLASSAGGDSEDAASDSEDSLCAGLCGPGPAAGGARPLARAVGLESHEDRGAGAEARREAAALPPPAAPGGGGIGSAPWRSHAAPPGLGGAAPRGWRLECLQDGASLPRDLPWRRC</sequence>
<evidence type="ECO:0000256" key="1">
    <source>
        <dbReference type="SAM" id="MobiDB-lite"/>
    </source>
</evidence>
<protein>
    <submittedName>
        <fullName evidence="2">Uncharacterized protein</fullName>
    </submittedName>
</protein>
<comment type="caution">
    <text evidence="2">The sequence shown here is derived from an EMBL/GenBank/DDBJ whole genome shotgun (WGS) entry which is preliminary data.</text>
</comment>
<reference evidence="2" key="1">
    <citation type="submission" date="2023-10" db="EMBL/GenBank/DDBJ databases">
        <authorList>
            <person name="Chen Y."/>
            <person name="Shah S."/>
            <person name="Dougan E. K."/>
            <person name="Thang M."/>
            <person name="Chan C."/>
        </authorList>
    </citation>
    <scope>NUCLEOTIDE SEQUENCE [LARGE SCALE GENOMIC DNA]</scope>
</reference>
<gene>
    <name evidence="2" type="ORF">PCOR1329_LOCUS5919</name>
</gene>
<proteinExistence type="predicted"/>
<organism evidence="2 3">
    <name type="scientific">Prorocentrum cordatum</name>
    <dbReference type="NCBI Taxonomy" id="2364126"/>
    <lineage>
        <taxon>Eukaryota</taxon>
        <taxon>Sar</taxon>
        <taxon>Alveolata</taxon>
        <taxon>Dinophyceae</taxon>
        <taxon>Prorocentrales</taxon>
        <taxon>Prorocentraceae</taxon>
        <taxon>Prorocentrum</taxon>
    </lineage>
</organism>
<evidence type="ECO:0000313" key="3">
    <source>
        <dbReference type="Proteomes" id="UP001189429"/>
    </source>
</evidence>
<dbReference type="EMBL" id="CAUYUJ010001570">
    <property type="protein sequence ID" value="CAK0796566.1"/>
    <property type="molecule type" value="Genomic_DNA"/>
</dbReference>
<feature type="compositionally biased region" description="Low complexity" evidence="1">
    <location>
        <begin position="254"/>
        <end position="268"/>
    </location>
</feature>
<feature type="region of interest" description="Disordered" evidence="1">
    <location>
        <begin position="307"/>
        <end position="354"/>
    </location>
</feature>
<feature type="compositionally biased region" description="Basic and acidic residues" evidence="1">
    <location>
        <begin position="307"/>
        <end position="320"/>
    </location>
</feature>
<feature type="region of interest" description="Disordered" evidence="1">
    <location>
        <begin position="250"/>
        <end position="281"/>
    </location>
</feature>
<keyword evidence="3" id="KW-1185">Reference proteome</keyword>
<feature type="compositionally biased region" description="Acidic residues" evidence="1">
    <location>
        <begin position="269"/>
        <end position="279"/>
    </location>
</feature>
<feature type="region of interest" description="Disordered" evidence="1">
    <location>
        <begin position="30"/>
        <end position="51"/>
    </location>
</feature>
<name>A0ABN9PTW3_9DINO</name>
<dbReference type="Proteomes" id="UP001189429">
    <property type="component" value="Unassembled WGS sequence"/>
</dbReference>
<accession>A0ABN9PTW3</accession>
<evidence type="ECO:0000313" key="2">
    <source>
        <dbReference type="EMBL" id="CAK0796566.1"/>
    </source>
</evidence>